<sequence>YKPGWSGSGAEGDGVIGVVAGEGGGGVVVGVAVGFRARRLEELRVLGRVAGVRVAVGAIAAVLRSAERLAGAAASAAIVGAELGGAALVEVDEAAGVGAVGGGGLDEHGEVVAVDEADVVEVLAVGAVEGELGERGGRGGARAAALHLAGAAVPRGAGALAGVVEFAAGARPEAARPPRRRVEGARPPRREREAGGLQRRRAGARQHPRPHRVRAPVGEGEGDCADADRACARGGRGIESP</sequence>
<dbReference type="AlphaFoldDB" id="A0A0P0XJW2"/>
<feature type="non-terminal residue" evidence="2">
    <location>
        <position position="1"/>
    </location>
</feature>
<evidence type="ECO:0000256" key="1">
    <source>
        <dbReference type="SAM" id="MobiDB-lite"/>
    </source>
</evidence>
<feature type="compositionally biased region" description="Basic residues" evidence="1">
    <location>
        <begin position="198"/>
        <end position="214"/>
    </location>
</feature>
<name>A0A0P0XJW2_ORYSJ</name>
<gene>
    <name evidence="2" type="ordered locus">Os08g0548650</name>
    <name evidence="2" type="ORF">OSNPB_080548650</name>
</gene>
<reference evidence="2 3" key="3">
    <citation type="journal article" date="2013" name="Rice">
        <title>Improvement of the Oryza sativa Nipponbare reference genome using next generation sequence and optical map data.</title>
        <authorList>
            <person name="Kawahara Y."/>
            <person name="de la Bastide M."/>
            <person name="Hamilton J.P."/>
            <person name="Kanamori H."/>
            <person name="McCombie W.R."/>
            <person name="Ouyang S."/>
            <person name="Schwartz D.C."/>
            <person name="Tanaka T."/>
            <person name="Wu J."/>
            <person name="Zhou S."/>
            <person name="Childs K.L."/>
            <person name="Davidson R.M."/>
            <person name="Lin H."/>
            <person name="Quesada-Ocampo L."/>
            <person name="Vaillancourt B."/>
            <person name="Sakai H."/>
            <person name="Lee S.S."/>
            <person name="Kim J."/>
            <person name="Numa H."/>
            <person name="Itoh T."/>
            <person name="Buell C.R."/>
            <person name="Matsumoto T."/>
        </authorList>
    </citation>
    <scope>NUCLEOTIDE SEQUENCE [LARGE SCALE GENOMIC DNA]</scope>
    <source>
        <strain evidence="3">cv. Nipponbare</strain>
    </source>
</reference>
<dbReference type="PaxDb" id="39947-A0A0P0XJW2"/>
<feature type="compositionally biased region" description="Basic and acidic residues" evidence="1">
    <location>
        <begin position="173"/>
        <end position="194"/>
    </location>
</feature>
<protein>
    <submittedName>
        <fullName evidence="2">Os08g0548650 protein</fullName>
    </submittedName>
</protein>
<dbReference type="EMBL" id="AP014964">
    <property type="protein sequence ID" value="BAT06568.1"/>
    <property type="molecule type" value="Genomic_DNA"/>
</dbReference>
<dbReference type="InParanoid" id="A0A0P0XJW2"/>
<proteinExistence type="predicted"/>
<organism evidence="2 3">
    <name type="scientific">Oryza sativa subsp. japonica</name>
    <name type="common">Rice</name>
    <dbReference type="NCBI Taxonomy" id="39947"/>
    <lineage>
        <taxon>Eukaryota</taxon>
        <taxon>Viridiplantae</taxon>
        <taxon>Streptophyta</taxon>
        <taxon>Embryophyta</taxon>
        <taxon>Tracheophyta</taxon>
        <taxon>Spermatophyta</taxon>
        <taxon>Magnoliopsida</taxon>
        <taxon>Liliopsida</taxon>
        <taxon>Poales</taxon>
        <taxon>Poaceae</taxon>
        <taxon>BOP clade</taxon>
        <taxon>Oryzoideae</taxon>
        <taxon>Oryzeae</taxon>
        <taxon>Oryzinae</taxon>
        <taxon>Oryza</taxon>
        <taxon>Oryza sativa</taxon>
    </lineage>
</organism>
<feature type="region of interest" description="Disordered" evidence="1">
    <location>
        <begin position="170"/>
        <end position="241"/>
    </location>
</feature>
<dbReference type="Proteomes" id="UP000059680">
    <property type="component" value="Chromosome 8"/>
</dbReference>
<dbReference type="FunCoup" id="A0A0P0XJW2">
    <property type="interactions" value="7"/>
</dbReference>
<reference evidence="2 3" key="2">
    <citation type="journal article" date="2013" name="Plant Cell Physiol.">
        <title>Rice Annotation Project Database (RAP-DB): an integrative and interactive database for rice genomics.</title>
        <authorList>
            <person name="Sakai H."/>
            <person name="Lee S.S."/>
            <person name="Tanaka T."/>
            <person name="Numa H."/>
            <person name="Kim J."/>
            <person name="Kawahara Y."/>
            <person name="Wakimoto H."/>
            <person name="Yang C.C."/>
            <person name="Iwamoto M."/>
            <person name="Abe T."/>
            <person name="Yamada Y."/>
            <person name="Muto A."/>
            <person name="Inokuchi H."/>
            <person name="Ikemura T."/>
            <person name="Matsumoto T."/>
            <person name="Sasaki T."/>
            <person name="Itoh T."/>
        </authorList>
    </citation>
    <scope>NUCLEOTIDE SEQUENCE [LARGE SCALE GENOMIC DNA]</scope>
    <source>
        <strain evidence="3">cv. Nipponbare</strain>
    </source>
</reference>
<keyword evidence="3" id="KW-1185">Reference proteome</keyword>
<feature type="non-terminal residue" evidence="2">
    <location>
        <position position="241"/>
    </location>
</feature>
<evidence type="ECO:0000313" key="2">
    <source>
        <dbReference type="EMBL" id="BAT06568.1"/>
    </source>
</evidence>
<accession>A0A0P0XJW2</accession>
<evidence type="ECO:0000313" key="3">
    <source>
        <dbReference type="Proteomes" id="UP000059680"/>
    </source>
</evidence>
<reference evidence="3" key="1">
    <citation type="journal article" date="2005" name="Nature">
        <title>The map-based sequence of the rice genome.</title>
        <authorList>
            <consortium name="International rice genome sequencing project (IRGSP)"/>
            <person name="Matsumoto T."/>
            <person name="Wu J."/>
            <person name="Kanamori H."/>
            <person name="Katayose Y."/>
            <person name="Fujisawa M."/>
            <person name="Namiki N."/>
            <person name="Mizuno H."/>
            <person name="Yamamoto K."/>
            <person name="Antonio B.A."/>
            <person name="Baba T."/>
            <person name="Sakata K."/>
            <person name="Nagamura Y."/>
            <person name="Aoki H."/>
            <person name="Arikawa K."/>
            <person name="Arita K."/>
            <person name="Bito T."/>
            <person name="Chiden Y."/>
            <person name="Fujitsuka N."/>
            <person name="Fukunaka R."/>
            <person name="Hamada M."/>
            <person name="Harada C."/>
            <person name="Hayashi A."/>
            <person name="Hijishita S."/>
            <person name="Honda M."/>
            <person name="Hosokawa S."/>
            <person name="Ichikawa Y."/>
            <person name="Idonuma A."/>
            <person name="Iijima M."/>
            <person name="Ikeda M."/>
            <person name="Ikeno M."/>
            <person name="Ito K."/>
            <person name="Ito S."/>
            <person name="Ito T."/>
            <person name="Ito Y."/>
            <person name="Ito Y."/>
            <person name="Iwabuchi A."/>
            <person name="Kamiya K."/>
            <person name="Karasawa W."/>
            <person name="Kurita K."/>
            <person name="Katagiri S."/>
            <person name="Kikuta A."/>
            <person name="Kobayashi H."/>
            <person name="Kobayashi N."/>
            <person name="Machita K."/>
            <person name="Maehara T."/>
            <person name="Masukawa M."/>
            <person name="Mizubayashi T."/>
            <person name="Mukai Y."/>
            <person name="Nagasaki H."/>
            <person name="Nagata Y."/>
            <person name="Naito S."/>
            <person name="Nakashima M."/>
            <person name="Nakama Y."/>
            <person name="Nakamichi Y."/>
            <person name="Nakamura M."/>
            <person name="Meguro A."/>
            <person name="Negishi M."/>
            <person name="Ohta I."/>
            <person name="Ohta T."/>
            <person name="Okamoto M."/>
            <person name="Ono N."/>
            <person name="Saji S."/>
            <person name="Sakaguchi M."/>
            <person name="Sakai K."/>
            <person name="Shibata M."/>
            <person name="Shimokawa T."/>
            <person name="Song J."/>
            <person name="Takazaki Y."/>
            <person name="Terasawa K."/>
            <person name="Tsugane M."/>
            <person name="Tsuji K."/>
            <person name="Ueda S."/>
            <person name="Waki K."/>
            <person name="Yamagata H."/>
            <person name="Yamamoto M."/>
            <person name="Yamamoto S."/>
            <person name="Yamane H."/>
            <person name="Yoshiki S."/>
            <person name="Yoshihara R."/>
            <person name="Yukawa K."/>
            <person name="Zhong H."/>
            <person name="Yano M."/>
            <person name="Yuan Q."/>
            <person name="Ouyang S."/>
            <person name="Liu J."/>
            <person name="Jones K.M."/>
            <person name="Gansberger K."/>
            <person name="Moffat K."/>
            <person name="Hill J."/>
            <person name="Bera J."/>
            <person name="Fadrosh D."/>
            <person name="Jin S."/>
            <person name="Johri S."/>
            <person name="Kim M."/>
            <person name="Overton L."/>
            <person name="Reardon M."/>
            <person name="Tsitrin T."/>
            <person name="Vuong H."/>
            <person name="Weaver B."/>
            <person name="Ciecko A."/>
            <person name="Tallon L."/>
            <person name="Jackson J."/>
            <person name="Pai G."/>
            <person name="Aken S.V."/>
            <person name="Utterback T."/>
            <person name="Reidmuller S."/>
            <person name="Feldblyum T."/>
            <person name="Hsiao J."/>
            <person name="Zismann V."/>
            <person name="Iobst S."/>
            <person name="de Vazeille A.R."/>
            <person name="Buell C.R."/>
            <person name="Ying K."/>
            <person name="Li Y."/>
            <person name="Lu T."/>
            <person name="Huang Y."/>
            <person name="Zhao Q."/>
            <person name="Feng Q."/>
            <person name="Zhang L."/>
            <person name="Zhu J."/>
            <person name="Weng Q."/>
            <person name="Mu J."/>
            <person name="Lu Y."/>
            <person name="Fan D."/>
            <person name="Liu Y."/>
            <person name="Guan J."/>
            <person name="Zhang Y."/>
            <person name="Yu S."/>
            <person name="Liu X."/>
            <person name="Zhang Y."/>
            <person name="Hong G."/>
            <person name="Han B."/>
            <person name="Choisne N."/>
            <person name="Demange N."/>
            <person name="Orjeda G."/>
            <person name="Samain S."/>
            <person name="Cattolico L."/>
            <person name="Pelletier E."/>
            <person name="Couloux A."/>
            <person name="Segurens B."/>
            <person name="Wincker P."/>
            <person name="D'Hont A."/>
            <person name="Scarpelli C."/>
            <person name="Weissenbach J."/>
            <person name="Salanoubat M."/>
            <person name="Quetier F."/>
            <person name="Yu Y."/>
            <person name="Kim H.R."/>
            <person name="Rambo T."/>
            <person name="Currie J."/>
            <person name="Collura K."/>
            <person name="Luo M."/>
            <person name="Yang T."/>
            <person name="Ammiraju J.S.S."/>
            <person name="Engler F."/>
            <person name="Soderlund C."/>
            <person name="Wing R.A."/>
            <person name="Palmer L.E."/>
            <person name="de la Bastide M."/>
            <person name="Spiegel L."/>
            <person name="Nascimento L."/>
            <person name="Zutavern T."/>
            <person name="O'Shaughnessy A."/>
            <person name="Dike S."/>
            <person name="Dedhia N."/>
            <person name="Preston R."/>
            <person name="Balija V."/>
            <person name="McCombie W.R."/>
            <person name="Chow T."/>
            <person name="Chen H."/>
            <person name="Chung M."/>
            <person name="Chen C."/>
            <person name="Shaw J."/>
            <person name="Wu H."/>
            <person name="Hsiao K."/>
            <person name="Chao Y."/>
            <person name="Chu M."/>
            <person name="Cheng C."/>
            <person name="Hour A."/>
            <person name="Lee P."/>
            <person name="Lin S."/>
            <person name="Lin Y."/>
            <person name="Liou J."/>
            <person name="Liu S."/>
            <person name="Hsing Y."/>
            <person name="Raghuvanshi S."/>
            <person name="Mohanty A."/>
            <person name="Bharti A.K."/>
            <person name="Gaur A."/>
            <person name="Gupta V."/>
            <person name="Kumar D."/>
            <person name="Ravi V."/>
            <person name="Vij S."/>
            <person name="Kapur A."/>
            <person name="Khurana P."/>
            <person name="Khurana P."/>
            <person name="Khurana J.P."/>
            <person name="Tyagi A.K."/>
            <person name="Gaikwad K."/>
            <person name="Singh A."/>
            <person name="Dalal V."/>
            <person name="Srivastava S."/>
            <person name="Dixit A."/>
            <person name="Pal A.K."/>
            <person name="Ghazi I.A."/>
            <person name="Yadav M."/>
            <person name="Pandit A."/>
            <person name="Bhargava A."/>
            <person name="Sureshbabu K."/>
            <person name="Batra K."/>
            <person name="Sharma T.R."/>
            <person name="Mohapatra T."/>
            <person name="Singh N.K."/>
            <person name="Messing J."/>
            <person name="Nelson A.B."/>
            <person name="Fuks G."/>
            <person name="Kavchok S."/>
            <person name="Keizer G."/>
            <person name="Linton E."/>
            <person name="Llaca V."/>
            <person name="Song R."/>
            <person name="Tanyolac B."/>
            <person name="Young S."/>
            <person name="Ho-Il K."/>
            <person name="Hahn J.H."/>
            <person name="Sangsakoo G."/>
            <person name="Vanavichit A."/>
            <person name="de Mattos Luiz.A.T."/>
            <person name="Zimmer P.D."/>
            <person name="Malone G."/>
            <person name="Dellagostin O."/>
            <person name="de Oliveira A.C."/>
            <person name="Bevan M."/>
            <person name="Bancroft I."/>
            <person name="Minx P."/>
            <person name="Cordum H."/>
            <person name="Wilson R."/>
            <person name="Cheng Z."/>
            <person name="Jin W."/>
            <person name="Jiang J."/>
            <person name="Leong S.A."/>
            <person name="Iwama H."/>
            <person name="Gojobori T."/>
            <person name="Itoh T."/>
            <person name="Niimura Y."/>
            <person name="Fujii Y."/>
            <person name="Habara T."/>
            <person name="Sakai H."/>
            <person name="Sato Y."/>
            <person name="Wilson G."/>
            <person name="Kumar K."/>
            <person name="McCouch S."/>
            <person name="Juretic N."/>
            <person name="Hoen D."/>
            <person name="Wright S."/>
            <person name="Bruskiewich R."/>
            <person name="Bureau T."/>
            <person name="Miyao A."/>
            <person name="Hirochika H."/>
            <person name="Nishikawa T."/>
            <person name="Kadowaki K."/>
            <person name="Sugiura M."/>
            <person name="Burr B."/>
            <person name="Sasaki T."/>
        </authorList>
    </citation>
    <scope>NUCLEOTIDE SEQUENCE [LARGE SCALE GENOMIC DNA]</scope>
    <source>
        <strain evidence="3">cv. Nipponbare</strain>
    </source>
</reference>